<protein>
    <submittedName>
        <fullName evidence="1">Uncharacterized protein</fullName>
    </submittedName>
</protein>
<dbReference type="HOGENOM" id="CLU_1750310_0_0_1"/>
<organism evidence="1 2">
    <name type="scientific">Penicillium rubens (strain ATCC 28089 / DSM 1075 / NRRL 1951 / Wisconsin 54-1255)</name>
    <name type="common">Penicillium chrysogenum</name>
    <dbReference type="NCBI Taxonomy" id="500485"/>
    <lineage>
        <taxon>Eukaryota</taxon>
        <taxon>Fungi</taxon>
        <taxon>Dikarya</taxon>
        <taxon>Ascomycota</taxon>
        <taxon>Pezizomycotina</taxon>
        <taxon>Eurotiomycetes</taxon>
        <taxon>Eurotiomycetidae</taxon>
        <taxon>Eurotiales</taxon>
        <taxon>Aspergillaceae</taxon>
        <taxon>Penicillium</taxon>
        <taxon>Penicillium chrysogenum species complex</taxon>
    </lineage>
</organism>
<dbReference type="VEuPathDB" id="FungiDB:PCH_Pc20g12220"/>
<evidence type="ECO:0000313" key="2">
    <source>
        <dbReference type="Proteomes" id="UP000000724"/>
    </source>
</evidence>
<dbReference type="AlphaFoldDB" id="B6HGI3"/>
<accession>B6HGI3</accession>
<dbReference type="Proteomes" id="UP000000724">
    <property type="component" value="Contig Pc00c20"/>
</dbReference>
<gene>
    <name evidence="1" type="ORF">Pc20g12220</name>
    <name evidence="1" type="ORF">PCH_Pc20g12220</name>
</gene>
<name>B6HGI3_PENRW</name>
<sequence>MGQRRHLPILLQFGNVKIDPPPFVCVMYSKLAHFSIVRNWKGDILPLCCALVERGVGRMFGVRSGFGWGAACLFQALTQKTPCRSLLILKFVNGVLTQRWDIQQGVIGQRPNHLLFSVHPLPSCVSFWASCLGLKACQGVRRWGRWKDP</sequence>
<dbReference type="EMBL" id="AM920435">
    <property type="protein sequence ID" value="CAP86551.1"/>
    <property type="molecule type" value="Genomic_DNA"/>
</dbReference>
<proteinExistence type="predicted"/>
<evidence type="ECO:0000313" key="1">
    <source>
        <dbReference type="EMBL" id="CAP86551.1"/>
    </source>
</evidence>
<reference evidence="1 2" key="1">
    <citation type="journal article" date="2008" name="Nat. Biotechnol.">
        <title>Genome sequencing and analysis of the filamentous fungus Penicillium chrysogenum.</title>
        <authorList>
            <person name="van den Berg M.A."/>
            <person name="Albang R."/>
            <person name="Albermann K."/>
            <person name="Badger J.H."/>
            <person name="Daran J.-M."/>
            <person name="Driessen A.J.M."/>
            <person name="Garcia-Estrada C."/>
            <person name="Fedorova N.D."/>
            <person name="Harris D.M."/>
            <person name="Heijne W.H.M."/>
            <person name="Joardar V.S."/>
            <person name="Kiel J.A.K.W."/>
            <person name="Kovalchuk A."/>
            <person name="Martin J.F."/>
            <person name="Nierman W.C."/>
            <person name="Nijland J.G."/>
            <person name="Pronk J.T."/>
            <person name="Roubos J.A."/>
            <person name="van der Klei I.J."/>
            <person name="van Peij N.N.M.E."/>
            <person name="Veenhuis M."/>
            <person name="von Doehren H."/>
            <person name="Wagner C."/>
            <person name="Wortman J.R."/>
            <person name="Bovenberg R.A.L."/>
        </authorList>
    </citation>
    <scope>NUCLEOTIDE SEQUENCE [LARGE SCALE GENOMIC DNA]</scope>
    <source>
        <strain evidence="2">ATCC 28089 / DSM 1075 / NRRL 1951 / Wisconsin 54-1255</strain>
    </source>
</reference>
<keyword evidence="2" id="KW-1185">Reference proteome</keyword>